<organism evidence="2 3">
    <name type="scientific">Auraticoccus monumenti</name>
    <dbReference type="NCBI Taxonomy" id="675864"/>
    <lineage>
        <taxon>Bacteria</taxon>
        <taxon>Bacillati</taxon>
        <taxon>Actinomycetota</taxon>
        <taxon>Actinomycetes</taxon>
        <taxon>Propionibacteriales</taxon>
        <taxon>Propionibacteriaceae</taxon>
        <taxon>Auraticoccus</taxon>
    </lineage>
</organism>
<dbReference type="EMBL" id="LT629688">
    <property type="protein sequence ID" value="SDD15049.1"/>
    <property type="molecule type" value="Genomic_DNA"/>
</dbReference>
<feature type="transmembrane region" description="Helical" evidence="1">
    <location>
        <begin position="72"/>
        <end position="90"/>
    </location>
</feature>
<evidence type="ECO:0000256" key="1">
    <source>
        <dbReference type="SAM" id="Phobius"/>
    </source>
</evidence>
<keyword evidence="1" id="KW-0472">Membrane</keyword>
<name>A0A1G6SDV6_9ACTN</name>
<dbReference type="AlphaFoldDB" id="A0A1G6SDV6"/>
<proteinExistence type="predicted"/>
<dbReference type="Proteomes" id="UP000198546">
    <property type="component" value="Chromosome i"/>
</dbReference>
<dbReference type="OrthoDB" id="3729994at2"/>
<keyword evidence="1" id="KW-0812">Transmembrane</keyword>
<gene>
    <name evidence="2" type="ORF">SAMN04489747_0299</name>
</gene>
<sequence length="129" mass="13697">MSLPIHPHLLVLRTAATLVLSVLIGQVGWAAAAIGGDPSYFGTHRWWAWLTVAVCLLSLVAYVVLRRSAGTVLLVLAAVVAVLPLVQIALAESDLVALHIFLGVLTVMVGTALTSWTYRHTLPEHATAA</sequence>
<keyword evidence="3" id="KW-1185">Reference proteome</keyword>
<keyword evidence="1" id="KW-1133">Transmembrane helix</keyword>
<evidence type="ECO:0000313" key="2">
    <source>
        <dbReference type="EMBL" id="SDD15049.1"/>
    </source>
</evidence>
<evidence type="ECO:0000313" key="3">
    <source>
        <dbReference type="Proteomes" id="UP000198546"/>
    </source>
</evidence>
<accession>A0A1G6SDV6</accession>
<protein>
    <submittedName>
        <fullName evidence="2">Uncharacterized protein</fullName>
    </submittedName>
</protein>
<feature type="transmembrane region" description="Helical" evidence="1">
    <location>
        <begin position="46"/>
        <end position="65"/>
    </location>
</feature>
<reference evidence="2 3" key="1">
    <citation type="submission" date="2016-10" db="EMBL/GenBank/DDBJ databases">
        <authorList>
            <person name="de Groot N.N."/>
        </authorList>
    </citation>
    <scope>NUCLEOTIDE SEQUENCE [LARGE SCALE GENOMIC DNA]</scope>
    <source>
        <strain evidence="2 3">MON 2.2</strain>
    </source>
</reference>
<dbReference type="RefSeq" id="WP_090589942.1">
    <property type="nucleotide sequence ID" value="NZ_LT629688.1"/>
</dbReference>
<feature type="transmembrane region" description="Helical" evidence="1">
    <location>
        <begin position="96"/>
        <end position="118"/>
    </location>
</feature>